<dbReference type="InterPro" id="IPR020904">
    <property type="entry name" value="Sc_DH/Rdtase_CS"/>
</dbReference>
<sequence>MALRQTRLRRDQHQPNTSTRGISKIAQRIPEHDSDSSRRFREFELDGRVYVVTGGARGLGLTLAEALVEAGGSVYCLDRLSAPADDFFESQARADRHGGSLHYRKVDVQHPQELDDTIATIAAEHKKLDGLVAAAGIQYICPAIDYPSDQITNMMDTNFGGVFLSAVSCARQMIRYDTPGSMVLIASMSGLIANKGLRSSVYNCSKAAVIQMARNFAMEWGKICSAGRPIRVNALCPGNILTPMVAKNFEDEPHLKALWESENMLGRISMPHEYRGAVLFMLSDASSFMTGTHLVIDGGYTAW</sequence>
<evidence type="ECO:0000313" key="6">
    <source>
        <dbReference type="Proteomes" id="UP000503462"/>
    </source>
</evidence>
<reference evidence="5 6" key="1">
    <citation type="journal article" date="2016" name="Sci. Rep.">
        <title>Peltaster fructicola genome reveals evolution from an invasive phytopathogen to an ectophytic parasite.</title>
        <authorList>
            <person name="Xu C."/>
            <person name="Chen H."/>
            <person name="Gleason M.L."/>
            <person name="Xu J.R."/>
            <person name="Liu H."/>
            <person name="Zhang R."/>
            <person name="Sun G."/>
        </authorList>
    </citation>
    <scope>NUCLEOTIDE SEQUENCE [LARGE SCALE GENOMIC DNA]</scope>
    <source>
        <strain evidence="5 6">LNHT1506</strain>
    </source>
</reference>
<dbReference type="GO" id="GO:0050664">
    <property type="term" value="F:oxidoreductase activity, acting on NAD(P)H, oxygen as acceptor"/>
    <property type="evidence" value="ECO:0007669"/>
    <property type="project" value="TreeGrafter"/>
</dbReference>
<accession>A0A6H0XLN6</accession>
<dbReference type="FunFam" id="3.40.50.720:FF:000245">
    <property type="entry name" value="Short chain dehydrogenase, putative"/>
    <property type="match status" value="1"/>
</dbReference>
<name>A0A6H0XLN6_9PEZI</name>
<evidence type="ECO:0000256" key="3">
    <source>
        <dbReference type="ARBA" id="ARBA00023002"/>
    </source>
</evidence>
<dbReference type="SUPFAM" id="SSF51735">
    <property type="entry name" value="NAD(P)-binding Rossmann-fold domains"/>
    <property type="match status" value="1"/>
</dbReference>
<dbReference type="Proteomes" id="UP000503462">
    <property type="component" value="Chromosome 1"/>
</dbReference>
<proteinExistence type="inferred from homology"/>
<dbReference type="Pfam" id="PF13561">
    <property type="entry name" value="adh_short_C2"/>
    <property type="match status" value="1"/>
</dbReference>
<keyword evidence="2" id="KW-0521">NADP</keyword>
<dbReference type="PANTHER" id="PTHR43008:SF10">
    <property type="entry name" value="CHAIN DEHYDROGENASE_OXIDOREDUCTASE, PUTATIVE (AFU_ORTHOLOGUE AFUA_2G15740)-RELATED"/>
    <property type="match status" value="1"/>
</dbReference>
<dbReference type="PANTHER" id="PTHR43008">
    <property type="entry name" value="BENZIL REDUCTASE"/>
    <property type="match status" value="1"/>
</dbReference>
<dbReference type="EMBL" id="CP051139">
    <property type="protein sequence ID" value="QIW95661.1"/>
    <property type="molecule type" value="Genomic_DNA"/>
</dbReference>
<dbReference type="GO" id="GO:0016616">
    <property type="term" value="F:oxidoreductase activity, acting on the CH-OH group of donors, NAD or NADP as acceptor"/>
    <property type="evidence" value="ECO:0007669"/>
    <property type="project" value="UniProtKB-ARBA"/>
</dbReference>
<organism evidence="5 6">
    <name type="scientific">Peltaster fructicola</name>
    <dbReference type="NCBI Taxonomy" id="286661"/>
    <lineage>
        <taxon>Eukaryota</taxon>
        <taxon>Fungi</taxon>
        <taxon>Dikarya</taxon>
        <taxon>Ascomycota</taxon>
        <taxon>Pezizomycotina</taxon>
        <taxon>Dothideomycetes</taxon>
        <taxon>Dothideomycetes incertae sedis</taxon>
        <taxon>Peltaster</taxon>
    </lineage>
</organism>
<gene>
    <name evidence="5" type="ORF">AMS68_001179</name>
</gene>
<dbReference type="PROSITE" id="PS00061">
    <property type="entry name" value="ADH_SHORT"/>
    <property type="match status" value="1"/>
</dbReference>
<dbReference type="PRINTS" id="PR00081">
    <property type="entry name" value="GDHRDH"/>
</dbReference>
<keyword evidence="6" id="KW-1185">Reference proteome</keyword>
<evidence type="ECO:0000313" key="5">
    <source>
        <dbReference type="EMBL" id="QIW95661.1"/>
    </source>
</evidence>
<dbReference type="OrthoDB" id="1669814at2759"/>
<protein>
    <submittedName>
        <fullName evidence="5">Uncharacterized protein</fullName>
    </submittedName>
</protein>
<evidence type="ECO:0000256" key="2">
    <source>
        <dbReference type="ARBA" id="ARBA00022857"/>
    </source>
</evidence>
<comment type="similarity">
    <text evidence="1">Belongs to the short-chain dehydrogenases/reductases (SDR) family.</text>
</comment>
<evidence type="ECO:0000256" key="1">
    <source>
        <dbReference type="ARBA" id="ARBA00006484"/>
    </source>
</evidence>
<feature type="region of interest" description="Disordered" evidence="4">
    <location>
        <begin position="1"/>
        <end position="36"/>
    </location>
</feature>
<dbReference type="InterPro" id="IPR036291">
    <property type="entry name" value="NAD(P)-bd_dom_sf"/>
</dbReference>
<dbReference type="AlphaFoldDB" id="A0A6H0XLN6"/>
<dbReference type="InterPro" id="IPR002347">
    <property type="entry name" value="SDR_fam"/>
</dbReference>
<evidence type="ECO:0000256" key="4">
    <source>
        <dbReference type="SAM" id="MobiDB-lite"/>
    </source>
</evidence>
<dbReference type="Gene3D" id="3.40.50.720">
    <property type="entry name" value="NAD(P)-binding Rossmann-like Domain"/>
    <property type="match status" value="1"/>
</dbReference>
<keyword evidence="3" id="KW-0560">Oxidoreductase</keyword>